<dbReference type="PANTHER" id="PTHR14136:SF17">
    <property type="entry name" value="BTB_POZ DOMAIN-CONTAINING PROTEIN KCTD9"/>
    <property type="match status" value="1"/>
</dbReference>
<evidence type="ECO:0000313" key="3">
    <source>
        <dbReference type="EMBL" id="SOC35411.1"/>
    </source>
</evidence>
<dbReference type="Gene3D" id="2.160.20.80">
    <property type="entry name" value="E3 ubiquitin-protein ligase SopA"/>
    <property type="match status" value="1"/>
</dbReference>
<evidence type="ECO:0000313" key="4">
    <source>
        <dbReference type="Proteomes" id="UP000219167"/>
    </source>
</evidence>
<dbReference type="OrthoDB" id="7304622at2"/>
<dbReference type="InterPro" id="IPR051082">
    <property type="entry name" value="Pentapeptide-BTB/POZ_domain"/>
</dbReference>
<name>A0A285U563_9HYPH</name>
<keyword evidence="2" id="KW-1133">Transmembrane helix</keyword>
<gene>
    <name evidence="3" type="ORF">SAMN05892877_101343</name>
</gene>
<dbReference type="SUPFAM" id="SSF141571">
    <property type="entry name" value="Pentapeptide repeat-like"/>
    <property type="match status" value="1"/>
</dbReference>
<organism evidence="3 4">
    <name type="scientific">Rhizobium subbaraonis</name>
    <dbReference type="NCBI Taxonomy" id="908946"/>
    <lineage>
        <taxon>Bacteria</taxon>
        <taxon>Pseudomonadati</taxon>
        <taxon>Pseudomonadota</taxon>
        <taxon>Alphaproteobacteria</taxon>
        <taxon>Hyphomicrobiales</taxon>
        <taxon>Rhizobiaceae</taxon>
        <taxon>Rhizobium/Agrobacterium group</taxon>
        <taxon>Rhizobium</taxon>
    </lineage>
</organism>
<protein>
    <submittedName>
        <fullName evidence="3">Uncharacterized protein YjbI with pentapeptide repeats</fullName>
    </submittedName>
</protein>
<dbReference type="Proteomes" id="UP000219167">
    <property type="component" value="Unassembled WGS sequence"/>
</dbReference>
<accession>A0A285U563</accession>
<dbReference type="AlphaFoldDB" id="A0A285U563"/>
<feature type="region of interest" description="Disordered" evidence="1">
    <location>
        <begin position="1"/>
        <end position="25"/>
    </location>
</feature>
<dbReference type="PANTHER" id="PTHR14136">
    <property type="entry name" value="BTB_POZ DOMAIN-CONTAINING PROTEIN KCTD9"/>
    <property type="match status" value="1"/>
</dbReference>
<evidence type="ECO:0000256" key="2">
    <source>
        <dbReference type="SAM" id="Phobius"/>
    </source>
</evidence>
<dbReference type="Pfam" id="PF13599">
    <property type="entry name" value="Pentapeptide_4"/>
    <property type="match status" value="1"/>
</dbReference>
<keyword evidence="2" id="KW-0812">Transmembrane</keyword>
<reference evidence="3 4" key="1">
    <citation type="submission" date="2017-08" db="EMBL/GenBank/DDBJ databases">
        <authorList>
            <person name="de Groot N.N."/>
        </authorList>
    </citation>
    <scope>NUCLEOTIDE SEQUENCE [LARGE SCALE GENOMIC DNA]</scope>
    <source>
        <strain evidence="3 4">JC85</strain>
    </source>
</reference>
<keyword evidence="4" id="KW-1185">Reference proteome</keyword>
<dbReference type="EMBL" id="OBQD01000001">
    <property type="protein sequence ID" value="SOC35411.1"/>
    <property type="molecule type" value="Genomic_DNA"/>
</dbReference>
<feature type="transmembrane region" description="Helical" evidence="2">
    <location>
        <begin position="26"/>
        <end position="49"/>
    </location>
</feature>
<proteinExistence type="predicted"/>
<keyword evidence="2" id="KW-0472">Membrane</keyword>
<dbReference type="RefSeq" id="WP_097135808.1">
    <property type="nucleotide sequence ID" value="NZ_OBQD01000001.1"/>
</dbReference>
<sequence length="261" mass="27584">MSIRGGHQAHVEFRRSSKAPSPSRKAGLGSAIVLGFLALSIPCVAFILAGRTAAAADCGSTPEPGIDWSGCKKRAIMLQGSNFRGANLGEADLALTDMSLTNLTSANLEKANLSRAWFTGATLTKANFNRVEAYRVGFEGVTANGATFASAELQRANFKNASLAGVDFEKAELGRADFRGADISGASFPLANLSRADFNKATFDQPLDFSQAFMFLTRIEGLDLTNAKGLSQEQVNLACGDANTRLPAGLTAPPNWPCPFD</sequence>
<evidence type="ECO:0000256" key="1">
    <source>
        <dbReference type="SAM" id="MobiDB-lite"/>
    </source>
</evidence>
<dbReference type="InterPro" id="IPR001646">
    <property type="entry name" value="5peptide_repeat"/>
</dbReference>